<organism evidence="2 3">
    <name type="scientific">Terrisporobacter othiniensis</name>
    <dbReference type="NCBI Taxonomy" id="1577792"/>
    <lineage>
        <taxon>Bacteria</taxon>
        <taxon>Bacillati</taxon>
        <taxon>Bacillota</taxon>
        <taxon>Clostridia</taxon>
        <taxon>Peptostreptococcales</taxon>
        <taxon>Peptostreptococcaceae</taxon>
        <taxon>Terrisporobacter</taxon>
    </lineage>
</organism>
<keyword evidence="1" id="KW-0732">Signal</keyword>
<dbReference type="InterPro" id="IPR024258">
    <property type="entry name" value="DUF3798"/>
</dbReference>
<name>A0A0B3VL86_9FIRM</name>
<gene>
    <name evidence="2" type="ORF">QX51_07685</name>
</gene>
<proteinExistence type="predicted"/>
<dbReference type="AlphaFoldDB" id="A0A0B3VL86"/>
<evidence type="ECO:0008006" key="4">
    <source>
        <dbReference type="Google" id="ProtNLM"/>
    </source>
</evidence>
<dbReference type="Pfam" id="PF12683">
    <property type="entry name" value="DUF3798"/>
    <property type="match status" value="1"/>
</dbReference>
<keyword evidence="3" id="KW-1185">Reference proteome</keyword>
<protein>
    <recommendedName>
        <fullName evidence="4">DUF3798 domain-containing protein</fullName>
    </recommendedName>
</protein>
<evidence type="ECO:0000313" key="3">
    <source>
        <dbReference type="Proteomes" id="UP000031189"/>
    </source>
</evidence>
<dbReference type="EMBL" id="JWHR01000070">
    <property type="protein sequence ID" value="KHS57546.1"/>
    <property type="molecule type" value="Genomic_DNA"/>
</dbReference>
<comment type="caution">
    <text evidence="2">The sequence shown here is derived from an EMBL/GenBank/DDBJ whole genome shotgun (WGS) entry which is preliminary data.</text>
</comment>
<dbReference type="InterPro" id="IPR028082">
    <property type="entry name" value="Peripla_BP_I"/>
</dbReference>
<evidence type="ECO:0000256" key="1">
    <source>
        <dbReference type="SAM" id="SignalP"/>
    </source>
</evidence>
<dbReference type="Gene3D" id="3.40.50.11390">
    <property type="match status" value="1"/>
</dbReference>
<dbReference type="Gene3D" id="3.40.50.11400">
    <property type="match status" value="1"/>
</dbReference>
<reference evidence="2 3" key="1">
    <citation type="submission" date="2014-12" db="EMBL/GenBank/DDBJ databases">
        <title>Draft genome sequence of Terrisporobacter sp. 08-306576, isolated from the blood culture of a bacteremia patient.</title>
        <authorList>
            <person name="Lund L.C."/>
            <person name="Sydenham T.V."/>
            <person name="Hogh S.V."/>
            <person name="Skov M.N."/>
            <person name="Kemp M."/>
            <person name="Justesen U.S."/>
        </authorList>
    </citation>
    <scope>NUCLEOTIDE SEQUENCE [LARGE SCALE GENOMIC DNA]</scope>
    <source>
        <strain evidence="2 3">08-306576</strain>
    </source>
</reference>
<dbReference type="SUPFAM" id="SSF53822">
    <property type="entry name" value="Periplasmic binding protein-like I"/>
    <property type="match status" value="1"/>
</dbReference>
<dbReference type="STRING" id="1577792.QX51_07685"/>
<evidence type="ECO:0000313" key="2">
    <source>
        <dbReference type="EMBL" id="KHS57546.1"/>
    </source>
</evidence>
<dbReference type="RefSeq" id="WP_039679325.1">
    <property type="nucleotide sequence ID" value="NZ_JAXECK010000024.1"/>
</dbReference>
<dbReference type="OrthoDB" id="5491606at2"/>
<sequence length="376" mass="42423">MKKLLSVLLSAIMMVTFLTGCTQSGGGDASTDEYHIAIVTPTLSTSEDEYRAGEEMAKKYPEIVKHLTLPENFEEEIETCISTIVSAADDPLMKAVVVVSGQSGLIPAFQQIKEKNPDIFTVTAPIFDEPEMMSEYIDLNLDTNWLERGRTIVEKANKMGAKTFVHYSFPTHLSKPLISARRDKMKETCEKLGMEFVEVVTPDPQTGDSVEAMQQFLQEDIPRQIEKYGKDTNIFGSNCPMYDVIIKEALELKYTVAEQCCPTPTQAYPTVLGLEISEEDQTNFDKINEMISEKVDAAGMKGRLSGWPISVTVYMPEFAVEVAKEVVENDFDYKDATKLNELTKEKFDVEVDYTKLEDNGKTYDNYFVMLMESIFY</sequence>
<dbReference type="Proteomes" id="UP000031189">
    <property type="component" value="Unassembled WGS sequence"/>
</dbReference>
<feature type="signal peptide" evidence="1">
    <location>
        <begin position="1"/>
        <end position="20"/>
    </location>
</feature>
<accession>A0A0B3VL86</accession>
<dbReference type="PROSITE" id="PS51257">
    <property type="entry name" value="PROKAR_LIPOPROTEIN"/>
    <property type="match status" value="1"/>
</dbReference>
<feature type="chain" id="PRO_5038346287" description="DUF3798 domain-containing protein" evidence="1">
    <location>
        <begin position="21"/>
        <end position="376"/>
    </location>
</feature>